<evidence type="ECO:0000256" key="4">
    <source>
        <dbReference type="ARBA" id="ARBA00022490"/>
    </source>
</evidence>
<evidence type="ECO:0000256" key="10">
    <source>
        <dbReference type="PIRSR" id="PIRSR601885-1"/>
    </source>
</evidence>
<dbReference type="InterPro" id="IPR001024">
    <property type="entry name" value="PLAT/LH2_dom"/>
</dbReference>
<keyword evidence="7 14" id="KW-0560">Oxidoreductase</keyword>
<dbReference type="PROSITE" id="PS00711">
    <property type="entry name" value="LIPOXYGENASE_1"/>
    <property type="match status" value="1"/>
</dbReference>
<feature type="domain" description="Lipoxygenase" evidence="16">
    <location>
        <begin position="482"/>
        <end position="578"/>
    </location>
</feature>
<dbReference type="InterPro" id="IPR036392">
    <property type="entry name" value="PLAT/LH2_dom_sf"/>
</dbReference>
<dbReference type="PANTHER" id="PTHR11771">
    <property type="entry name" value="LIPOXYGENASE"/>
    <property type="match status" value="1"/>
</dbReference>
<dbReference type="Ensembl" id="ENSPMET00000007020.1">
    <property type="protein sequence ID" value="ENSPMEP00000005732.1"/>
    <property type="gene ID" value="ENSPMEG00000007158.1"/>
</dbReference>
<evidence type="ECO:0000313" key="18">
    <source>
        <dbReference type="Proteomes" id="UP000261480"/>
    </source>
</evidence>
<comment type="pathway">
    <text evidence="2">Lipid metabolism.</text>
</comment>
<comment type="similarity">
    <text evidence="3 14">Belongs to the lipoxygenase family.</text>
</comment>
<dbReference type="STRING" id="48701.ENSPMEP00000005732"/>
<comment type="subcellular location">
    <subcellularLocation>
        <location evidence="1">Cytoplasm</location>
    </subcellularLocation>
</comment>
<dbReference type="GO" id="GO:0005506">
    <property type="term" value="F:iron ion binding"/>
    <property type="evidence" value="ECO:0007669"/>
    <property type="project" value="InterPro"/>
</dbReference>
<dbReference type="InterPro" id="IPR000907">
    <property type="entry name" value="LipOase"/>
</dbReference>
<keyword evidence="6 14" id="KW-0223">Dioxygenase</keyword>
<dbReference type="AlphaFoldDB" id="A0A3B3WSJ2"/>
<dbReference type="Gene3D" id="1.20.245.10">
    <property type="entry name" value="Lipoxygenase-1, Domain 5"/>
    <property type="match status" value="2"/>
</dbReference>
<evidence type="ECO:0000256" key="2">
    <source>
        <dbReference type="ARBA" id="ARBA00005189"/>
    </source>
</evidence>
<dbReference type="SUPFAM" id="SSF49723">
    <property type="entry name" value="Lipase/lipooxygenase domain (PLAT/LH2 domain)"/>
    <property type="match status" value="1"/>
</dbReference>
<evidence type="ECO:0000256" key="13">
    <source>
        <dbReference type="PROSITE-ProRule" id="PRU00152"/>
    </source>
</evidence>
<dbReference type="PROSITE" id="PS50095">
    <property type="entry name" value="PLAT"/>
    <property type="match status" value="1"/>
</dbReference>
<evidence type="ECO:0000259" key="16">
    <source>
        <dbReference type="PROSITE" id="PS51393"/>
    </source>
</evidence>
<protein>
    <recommendedName>
        <fullName evidence="19">Lipoxygenase domain-containing protein</fullName>
    </recommendedName>
</protein>
<feature type="site" description="Essential for stabilizing binding to COTL1" evidence="12">
    <location>
        <position position="106"/>
    </location>
</feature>
<dbReference type="Proteomes" id="UP000261480">
    <property type="component" value="Unplaced"/>
</dbReference>
<dbReference type="InterPro" id="IPR020833">
    <property type="entry name" value="LipOase_Fe_BS"/>
</dbReference>
<evidence type="ECO:0000259" key="15">
    <source>
        <dbReference type="PROSITE" id="PS50095"/>
    </source>
</evidence>
<evidence type="ECO:0000256" key="7">
    <source>
        <dbReference type="ARBA" id="ARBA00023002"/>
    </source>
</evidence>
<reference evidence="17" key="2">
    <citation type="submission" date="2025-09" db="UniProtKB">
        <authorList>
            <consortium name="Ensembl"/>
        </authorList>
    </citation>
    <scope>IDENTIFICATION</scope>
</reference>
<evidence type="ECO:0000256" key="3">
    <source>
        <dbReference type="ARBA" id="ARBA00009419"/>
    </source>
</evidence>
<evidence type="ECO:0000256" key="5">
    <source>
        <dbReference type="ARBA" id="ARBA00022723"/>
    </source>
</evidence>
<dbReference type="InterPro" id="IPR013819">
    <property type="entry name" value="LipOase_C"/>
</dbReference>
<accession>A0A3B3WSJ2</accession>
<feature type="binding site" evidence="10">
    <location>
        <position position="578"/>
    </location>
    <ligand>
        <name>Fe cation</name>
        <dbReference type="ChEBI" id="CHEBI:24875"/>
        <note>catalytic</note>
    </ligand>
</feature>
<evidence type="ECO:0000256" key="11">
    <source>
        <dbReference type="PIRSR" id="PIRSR601885-2"/>
    </source>
</evidence>
<feature type="domain" description="PLAT" evidence="15">
    <location>
        <begin position="2"/>
        <end position="121"/>
    </location>
</feature>
<keyword evidence="4" id="KW-0963">Cytoplasm</keyword>
<reference evidence="17" key="1">
    <citation type="submission" date="2025-08" db="UniProtKB">
        <authorList>
            <consortium name="Ensembl"/>
        </authorList>
    </citation>
    <scope>IDENTIFICATION</scope>
</reference>
<dbReference type="PROSITE" id="PS00081">
    <property type="entry name" value="LIPOXYGENASE_2"/>
    <property type="match status" value="1"/>
</dbReference>
<dbReference type="InterPro" id="IPR001885">
    <property type="entry name" value="LipOase_mml"/>
</dbReference>
<dbReference type="GO" id="GO:0034440">
    <property type="term" value="P:lipid oxidation"/>
    <property type="evidence" value="ECO:0007669"/>
    <property type="project" value="InterPro"/>
</dbReference>
<dbReference type="Gene3D" id="3.10.450.60">
    <property type="match status" value="1"/>
</dbReference>
<dbReference type="GO" id="GO:0005737">
    <property type="term" value="C:cytoplasm"/>
    <property type="evidence" value="ECO:0007669"/>
    <property type="project" value="UniProtKB-SubCell"/>
</dbReference>
<keyword evidence="18" id="KW-1185">Reference proteome</keyword>
<comment type="cofactor">
    <cofactor evidence="10">
        <name>Fe cation</name>
        <dbReference type="ChEBI" id="CHEBI:24875"/>
    </cofactor>
    <text evidence="10">Binds 1 Fe cation per subunit.</text>
</comment>
<dbReference type="Pfam" id="PF00305">
    <property type="entry name" value="Lipoxygenase"/>
    <property type="match status" value="1"/>
</dbReference>
<dbReference type="PRINTS" id="PR00087">
    <property type="entry name" value="LIPOXYGENASE"/>
</dbReference>
<keyword evidence="8 10" id="KW-0408">Iron</keyword>
<feature type="domain" description="Lipoxygenase" evidence="16">
    <location>
        <begin position="120"/>
        <end position="215"/>
    </location>
</feature>
<keyword evidence="5 10" id="KW-0479">Metal-binding</keyword>
<feature type="binding site" evidence="10">
    <location>
        <position position="329"/>
    </location>
    <ligand>
        <name>Fe cation</name>
        <dbReference type="ChEBI" id="CHEBI:24875"/>
        <note>catalytic</note>
    </ligand>
</feature>
<evidence type="ECO:0000256" key="14">
    <source>
        <dbReference type="RuleBase" id="RU003974"/>
    </source>
</evidence>
<organism evidence="17 18">
    <name type="scientific">Poecilia mexicana</name>
    <dbReference type="NCBI Taxonomy" id="48701"/>
    <lineage>
        <taxon>Eukaryota</taxon>
        <taxon>Metazoa</taxon>
        <taxon>Chordata</taxon>
        <taxon>Craniata</taxon>
        <taxon>Vertebrata</taxon>
        <taxon>Euteleostomi</taxon>
        <taxon>Actinopterygii</taxon>
        <taxon>Neopterygii</taxon>
        <taxon>Teleostei</taxon>
        <taxon>Neoteleostei</taxon>
        <taxon>Acanthomorphata</taxon>
        <taxon>Ovalentaria</taxon>
        <taxon>Atherinomorphae</taxon>
        <taxon>Cyprinodontiformes</taxon>
        <taxon>Poeciliidae</taxon>
        <taxon>Poeciliinae</taxon>
        <taxon>Poecilia</taxon>
    </lineage>
</organism>
<feature type="binding site" evidence="11">
    <location>
        <position position="82"/>
    </location>
    <ligand>
        <name>Ca(2+)</name>
        <dbReference type="ChEBI" id="CHEBI:29108"/>
        <label>1</label>
    </ligand>
</feature>
<dbReference type="GO" id="GO:0016702">
    <property type="term" value="F:oxidoreductase activity, acting on single donors with incorporation of molecular oxygen, incorporation of two atoms of oxygen"/>
    <property type="evidence" value="ECO:0007669"/>
    <property type="project" value="InterPro"/>
</dbReference>
<comment type="caution">
    <text evidence="13">Lacks conserved residue(s) required for the propagation of feature annotation.</text>
</comment>
<evidence type="ECO:0000256" key="12">
    <source>
        <dbReference type="PIRSR" id="PIRSR601885-3"/>
    </source>
</evidence>
<dbReference type="InterPro" id="IPR020834">
    <property type="entry name" value="LipOase_CS"/>
</dbReference>
<name>A0A3B3WSJ2_9TELE</name>
<evidence type="ECO:0000313" key="17">
    <source>
        <dbReference type="Ensembl" id="ENSPMEP00000005732.1"/>
    </source>
</evidence>
<evidence type="ECO:0000256" key="6">
    <source>
        <dbReference type="ARBA" id="ARBA00022964"/>
    </source>
</evidence>
<keyword evidence="9" id="KW-0443">Lipid metabolism</keyword>
<dbReference type="InterPro" id="IPR036226">
    <property type="entry name" value="LipOase_C_sf"/>
</dbReference>
<dbReference type="PRINTS" id="PR00467">
    <property type="entry name" value="MAMLPOXGNASE"/>
</dbReference>
<feature type="domain" description="Lipoxygenase" evidence="16">
    <location>
        <begin position="218"/>
        <end position="477"/>
    </location>
</feature>
<sequence>MVDYEVTVYTANRTAATTFNNVFLKLVGTNGESERKRLLSLRGPSAFVRGAVASFTVSYPTSLGKLVLVELDKKPLFLFPEDSWFPAKVEVKSPDGEIYNFPVYRWISDSKVHRFREGTALKGFEDSHQLGRYSREQELKQRQKDYCWDVYVEGIPHCIKADGPLSLPAEVRFSFTKQTEFLFTKITGLAELKLKGLVDNKTNWTNIDDIDRVFWFKQTDISGTDNLHKVNPTNLAEEIKKGNIFLCDYKQMDGVKTNTINDEKQYLMAPLVLLHKTPDDKLMPIAIQLKQKPAEDNPIFLPSDSEYDWLMAKIFVRSADFSEHQLNVHLLRTHLLAEVFAVSLLRNVPMVHPLHKLLIPHTRYTLQINFLARNRLISEEGVFTKFSASGGEGMITILRRSLSSVTYSSLCVPEDIAERGVKDVPNFYYRDDALRLWDTINRFVRGILTYYYKTDAEVQQDSELQKWILDIFEHGFLSQPCPGEATEETMLKTLPDVNTTVQGMAIMWLLSQQSSDFVSAPLGQYSEDHFSEETPRQMIANFQKELAALSAAIKERNKTLEVPYTYLDPEEVENSVAI</sequence>
<proteinExistence type="inferred from homology"/>
<evidence type="ECO:0000256" key="9">
    <source>
        <dbReference type="ARBA" id="ARBA00023098"/>
    </source>
</evidence>
<dbReference type="SUPFAM" id="SSF48484">
    <property type="entry name" value="Lipoxigenase"/>
    <property type="match status" value="1"/>
</dbReference>
<evidence type="ECO:0008006" key="19">
    <source>
        <dbReference type="Google" id="ProtNLM"/>
    </source>
</evidence>
<evidence type="ECO:0000256" key="8">
    <source>
        <dbReference type="ARBA" id="ARBA00023004"/>
    </source>
</evidence>
<dbReference type="PROSITE" id="PS51393">
    <property type="entry name" value="LIPOXYGENASE_3"/>
    <property type="match status" value="3"/>
</dbReference>
<evidence type="ECO:0000256" key="1">
    <source>
        <dbReference type="ARBA" id="ARBA00004496"/>
    </source>
</evidence>
<dbReference type="Pfam" id="PF01477">
    <property type="entry name" value="PLAT"/>
    <property type="match status" value="1"/>
</dbReference>
<dbReference type="Gene3D" id="2.60.60.20">
    <property type="entry name" value="PLAT/LH2 domain"/>
    <property type="match status" value="1"/>
</dbReference>
<dbReference type="SMART" id="SM00308">
    <property type="entry name" value="LH2"/>
    <property type="match status" value="1"/>
</dbReference>
<feature type="binding site" evidence="10">
    <location>
        <position position="334"/>
    </location>
    <ligand>
        <name>Fe cation</name>
        <dbReference type="ChEBI" id="CHEBI:24875"/>
        <note>catalytic</note>
    </ligand>
</feature>
<keyword evidence="11" id="KW-0106">Calcium</keyword>